<accession>A0A919XQB9</accession>
<dbReference type="GO" id="GO:0003700">
    <property type="term" value="F:DNA-binding transcription factor activity"/>
    <property type="evidence" value="ECO:0007669"/>
    <property type="project" value="InterPro"/>
</dbReference>
<feature type="domain" description="HTH araC/xylS-type" evidence="4">
    <location>
        <begin position="8"/>
        <end position="106"/>
    </location>
</feature>
<dbReference type="EMBL" id="BORR01000001">
    <property type="protein sequence ID" value="GIO35603.1"/>
    <property type="molecule type" value="Genomic_DNA"/>
</dbReference>
<evidence type="ECO:0000256" key="2">
    <source>
        <dbReference type="ARBA" id="ARBA00023125"/>
    </source>
</evidence>
<dbReference type="InterPro" id="IPR018062">
    <property type="entry name" value="HTH_AraC-typ_CS"/>
</dbReference>
<dbReference type="InterPro" id="IPR050959">
    <property type="entry name" value="MarA-like"/>
</dbReference>
<evidence type="ECO:0000313" key="5">
    <source>
        <dbReference type="EMBL" id="GIO35603.1"/>
    </source>
</evidence>
<evidence type="ECO:0000256" key="3">
    <source>
        <dbReference type="ARBA" id="ARBA00023163"/>
    </source>
</evidence>
<name>A0A919XQB9_9BACL</name>
<dbReference type="PANTHER" id="PTHR47504:SF5">
    <property type="entry name" value="RIGHT ORIGIN-BINDING PROTEIN"/>
    <property type="match status" value="1"/>
</dbReference>
<keyword evidence="1" id="KW-0805">Transcription regulation</keyword>
<keyword evidence="2" id="KW-0238">DNA-binding</keyword>
<protein>
    <submittedName>
        <fullName evidence="5">AraC family transcriptional regulator</fullName>
    </submittedName>
</protein>
<dbReference type="Gene3D" id="1.10.10.60">
    <property type="entry name" value="Homeodomain-like"/>
    <property type="match status" value="2"/>
</dbReference>
<dbReference type="InterPro" id="IPR020449">
    <property type="entry name" value="Tscrpt_reg_AraC-type_HTH"/>
</dbReference>
<keyword evidence="6" id="KW-1185">Reference proteome</keyword>
<dbReference type="PRINTS" id="PR00032">
    <property type="entry name" value="HTHARAC"/>
</dbReference>
<comment type="caution">
    <text evidence="5">The sequence shown here is derived from an EMBL/GenBank/DDBJ whole genome shotgun (WGS) entry which is preliminary data.</text>
</comment>
<dbReference type="PANTHER" id="PTHR47504">
    <property type="entry name" value="RIGHT ORIGIN-BINDING PROTEIN"/>
    <property type="match status" value="1"/>
</dbReference>
<evidence type="ECO:0000256" key="1">
    <source>
        <dbReference type="ARBA" id="ARBA00023015"/>
    </source>
</evidence>
<dbReference type="Gene3D" id="3.20.80.10">
    <property type="entry name" value="Regulatory factor, effector binding domain"/>
    <property type="match status" value="1"/>
</dbReference>
<evidence type="ECO:0000313" key="6">
    <source>
        <dbReference type="Proteomes" id="UP000681162"/>
    </source>
</evidence>
<dbReference type="InterPro" id="IPR029442">
    <property type="entry name" value="GyrI-like"/>
</dbReference>
<dbReference type="Pfam" id="PF12833">
    <property type="entry name" value="HTH_18"/>
    <property type="match status" value="1"/>
</dbReference>
<dbReference type="InterPro" id="IPR011256">
    <property type="entry name" value="Reg_factor_effector_dom_sf"/>
</dbReference>
<dbReference type="GO" id="GO:0043565">
    <property type="term" value="F:sequence-specific DNA binding"/>
    <property type="evidence" value="ECO:0007669"/>
    <property type="project" value="InterPro"/>
</dbReference>
<gene>
    <name evidence="5" type="ORF">J41TS12_04640</name>
</gene>
<evidence type="ECO:0000259" key="4">
    <source>
        <dbReference type="PROSITE" id="PS01124"/>
    </source>
</evidence>
<dbReference type="Pfam" id="PF06445">
    <property type="entry name" value="GyrI-like"/>
    <property type="match status" value="1"/>
</dbReference>
<dbReference type="SUPFAM" id="SSF55136">
    <property type="entry name" value="Probable bacterial effector-binding domain"/>
    <property type="match status" value="1"/>
</dbReference>
<dbReference type="PROSITE" id="PS01124">
    <property type="entry name" value="HTH_ARAC_FAMILY_2"/>
    <property type="match status" value="1"/>
</dbReference>
<dbReference type="SUPFAM" id="SSF46689">
    <property type="entry name" value="Homeodomain-like"/>
    <property type="match status" value="2"/>
</dbReference>
<dbReference type="Proteomes" id="UP000681162">
    <property type="component" value="Unassembled WGS sequence"/>
</dbReference>
<dbReference type="AlphaFoldDB" id="A0A919XQB9"/>
<dbReference type="InterPro" id="IPR009057">
    <property type="entry name" value="Homeodomain-like_sf"/>
</dbReference>
<dbReference type="PROSITE" id="PS00041">
    <property type="entry name" value="HTH_ARAC_FAMILY_1"/>
    <property type="match status" value="1"/>
</dbReference>
<keyword evidence="3" id="KW-0804">Transcription</keyword>
<dbReference type="InterPro" id="IPR018060">
    <property type="entry name" value="HTH_AraC"/>
</dbReference>
<dbReference type="RefSeq" id="WP_212937998.1">
    <property type="nucleotide sequence ID" value="NZ_BORR01000001.1"/>
</dbReference>
<organism evidence="5 6">
    <name type="scientific">Paenibacillus antibioticophila</name>
    <dbReference type="NCBI Taxonomy" id="1274374"/>
    <lineage>
        <taxon>Bacteria</taxon>
        <taxon>Bacillati</taxon>
        <taxon>Bacillota</taxon>
        <taxon>Bacilli</taxon>
        <taxon>Bacillales</taxon>
        <taxon>Paenibacillaceae</taxon>
        <taxon>Paenibacillus</taxon>
    </lineage>
</organism>
<reference evidence="5 6" key="1">
    <citation type="submission" date="2021-03" db="EMBL/GenBank/DDBJ databases">
        <title>Antimicrobial resistance genes in bacteria isolated from Japanese honey, and their potential for conferring macrolide and lincosamide resistance in the American foulbrood pathogen Paenibacillus larvae.</title>
        <authorList>
            <person name="Okamoto M."/>
            <person name="Kumagai M."/>
            <person name="Kanamori H."/>
            <person name="Takamatsu D."/>
        </authorList>
    </citation>
    <scope>NUCLEOTIDE SEQUENCE [LARGE SCALE GENOMIC DNA]</scope>
    <source>
        <strain evidence="5 6">J41TS12</strain>
    </source>
</reference>
<sequence>MHAWEAIQKTLEYIEDHISESQEIDELAAIAALSPFYYQRLFSRLVKKPVREYIRYRRLANACEALGRKENRILDVALEWGFGSHEGFTRAFKEAYGITPEQYREYPVRLNHFTKPDLSLGYTLIDEGVPLISDGLVLEVNRRTLEQPILFIGLSDYVPIDGQLPLGEATGVDVPGEVWRQFHERKGSISRLPRSRELGVAFLGDAPEGSFTYFAGAEALPDADPGEFKLWQLPAREYVVFGFEAESFEELVTSALNKALNYSELWLKKHGMVNMLYAPELYYDFTPEASYMELWLPADNQQD</sequence>
<proteinExistence type="predicted"/>
<dbReference type="SMART" id="SM00342">
    <property type="entry name" value="HTH_ARAC"/>
    <property type="match status" value="1"/>
</dbReference>